<evidence type="ECO:0000313" key="6">
    <source>
        <dbReference type="Proteomes" id="UP000627292"/>
    </source>
</evidence>
<dbReference type="PANTHER" id="PTHR43399">
    <property type="entry name" value="SUBTILISIN-RELATED"/>
    <property type="match status" value="1"/>
</dbReference>
<evidence type="ECO:0000256" key="1">
    <source>
        <dbReference type="ARBA" id="ARBA00011073"/>
    </source>
</evidence>
<protein>
    <recommendedName>
        <fullName evidence="7">Por secretion system C-terminal sorting domain-containing protein</fullName>
    </recommendedName>
</protein>
<dbReference type="InterPro" id="IPR008979">
    <property type="entry name" value="Galactose-bd-like_sf"/>
</dbReference>
<evidence type="ECO:0000259" key="3">
    <source>
        <dbReference type="Pfam" id="PF00082"/>
    </source>
</evidence>
<dbReference type="RefSeq" id="WP_188954554.1">
    <property type="nucleotide sequence ID" value="NZ_BMIB01000003.1"/>
</dbReference>
<keyword evidence="6" id="KW-1185">Reference proteome</keyword>
<dbReference type="Proteomes" id="UP000627292">
    <property type="component" value="Unassembled WGS sequence"/>
</dbReference>
<dbReference type="InterPro" id="IPR036852">
    <property type="entry name" value="Peptidase_S8/S53_dom_sf"/>
</dbReference>
<dbReference type="Pfam" id="PF00082">
    <property type="entry name" value="Peptidase_S8"/>
    <property type="match status" value="1"/>
</dbReference>
<accession>A0A917J2P1</accession>
<proteinExistence type="inferred from homology"/>
<evidence type="ECO:0000259" key="4">
    <source>
        <dbReference type="Pfam" id="PF18962"/>
    </source>
</evidence>
<dbReference type="NCBIfam" id="TIGR04183">
    <property type="entry name" value="Por_Secre_tail"/>
    <property type="match status" value="1"/>
</dbReference>
<dbReference type="InterPro" id="IPR000209">
    <property type="entry name" value="Peptidase_S8/S53_dom"/>
</dbReference>
<reference evidence="5" key="1">
    <citation type="journal article" date="2014" name="Int. J. Syst. Evol. Microbiol.">
        <title>Complete genome sequence of Corynebacterium casei LMG S-19264T (=DSM 44701T), isolated from a smear-ripened cheese.</title>
        <authorList>
            <consortium name="US DOE Joint Genome Institute (JGI-PGF)"/>
            <person name="Walter F."/>
            <person name="Albersmeier A."/>
            <person name="Kalinowski J."/>
            <person name="Ruckert C."/>
        </authorList>
    </citation>
    <scope>NUCLEOTIDE SEQUENCE</scope>
    <source>
        <strain evidence="5">CGMCC 1.15290</strain>
    </source>
</reference>
<feature type="domain" description="Peptidase S8/S53" evidence="3">
    <location>
        <begin position="148"/>
        <end position="391"/>
    </location>
</feature>
<evidence type="ECO:0000313" key="5">
    <source>
        <dbReference type="EMBL" id="GGH73350.1"/>
    </source>
</evidence>
<dbReference type="Pfam" id="PF18962">
    <property type="entry name" value="Por_Secre_tail"/>
    <property type="match status" value="1"/>
</dbReference>
<dbReference type="InterPro" id="IPR026444">
    <property type="entry name" value="Secre_tail"/>
</dbReference>
<dbReference type="PANTHER" id="PTHR43399:SF4">
    <property type="entry name" value="CELL WALL-ASSOCIATED PROTEASE"/>
    <property type="match status" value="1"/>
</dbReference>
<dbReference type="InterPro" id="IPR051048">
    <property type="entry name" value="Peptidase_S8/S53_subtilisin"/>
</dbReference>
<dbReference type="GO" id="GO:0004252">
    <property type="term" value="F:serine-type endopeptidase activity"/>
    <property type="evidence" value="ECO:0007669"/>
    <property type="project" value="InterPro"/>
</dbReference>
<comment type="similarity">
    <text evidence="1">Belongs to the peptidase S8 family.</text>
</comment>
<keyword evidence="2" id="KW-0732">Signal</keyword>
<dbReference type="EMBL" id="BMIB01000003">
    <property type="protein sequence ID" value="GGH73350.1"/>
    <property type="molecule type" value="Genomic_DNA"/>
</dbReference>
<evidence type="ECO:0000256" key="2">
    <source>
        <dbReference type="SAM" id="SignalP"/>
    </source>
</evidence>
<reference evidence="5" key="2">
    <citation type="submission" date="2020-09" db="EMBL/GenBank/DDBJ databases">
        <authorList>
            <person name="Sun Q."/>
            <person name="Zhou Y."/>
        </authorList>
    </citation>
    <scope>NUCLEOTIDE SEQUENCE</scope>
    <source>
        <strain evidence="5">CGMCC 1.15290</strain>
    </source>
</reference>
<name>A0A917J2P1_9BACT</name>
<feature type="domain" description="Secretion system C-terminal sorting" evidence="4">
    <location>
        <begin position="808"/>
        <end position="880"/>
    </location>
</feature>
<sequence>MKKAFTYTLLFLHSCFYTLAQHPAYKLTTIDTTHFHKLPYKLRTSIYTHTPPATWLLSVSDTAAFLQFAQAHNKHLHIINRLSKYGLYVTTATDSFIIQHTLPLPFVRFADSRKRAPQEEGVVRNYNMVFNRIEKTHAAYPFLSATGLTVSVKEQMFDTSDIDFANRILHTGIQAATTSAHAGIIATTIAGAGNSYYTGMGAAPGATLSGADYTSMLPDEEAYKQFHITAQNHSYGVGIENYYGADAAAYDAGTWQDTVLMHVFSAGNAGRDTALGGHYHGLPYVANSTGSFKMAKNSIAVGALDALFAVPAASSRGPAYDGRIFPQLVAYGDEGSSGAAALVTGSVLLLQDAWRVTHNGQLPAAALVKAALINSATDLLQPGPDYTSGYGALNTFKAVRTILQHQYVQGISYAGHTDTFTLQVPAAARNLRITLAWNDTAAAPNAATALVNDVDIEVIAPGSSQRLQPLVLHHAPHKDSLQLPATPARDSLNVTEQVAISTPAAGTYRILVTGYKIQSRQPYAVAWQWDSAQQFTWLSPNRNSYWPSDVIQHFSWEYYGAESTGQLSIQYTGSKEWHTIKPDVTLQAPYITWHAPDTLTAAVARMQIGQRIFYSDTFLLGNQQYPAVGFQCADSLLLYWPEKAGAAYYKIFRLAGKQMQEIQPAVTANHIILHPPRGASAFYAIAPVTGTQYTGGKSYTIDIRNQGVGCYFYSLVADLLPPATAAVTARLGSLYQIDSIGFEKHNANGWQLLNTYAVNGNMQYSIRDTALFSGLNTYRCLLTTTQGHRIYSDSSTVYYWNKTDDYLLFPNPVTATEPLRLLSNNPFNKSVTLFNMQGRRVFTQNINNQLELLYTPPLPAGMYILTIQESKKHIATRRILITTGR</sequence>
<dbReference type="SUPFAM" id="SSF52743">
    <property type="entry name" value="Subtilisin-like"/>
    <property type="match status" value="1"/>
</dbReference>
<comment type="caution">
    <text evidence="5">The sequence shown here is derived from an EMBL/GenBank/DDBJ whole genome shotgun (WGS) entry which is preliminary data.</text>
</comment>
<dbReference type="AlphaFoldDB" id="A0A917J2P1"/>
<dbReference type="GO" id="GO:0006508">
    <property type="term" value="P:proteolysis"/>
    <property type="evidence" value="ECO:0007669"/>
    <property type="project" value="InterPro"/>
</dbReference>
<evidence type="ECO:0008006" key="7">
    <source>
        <dbReference type="Google" id="ProtNLM"/>
    </source>
</evidence>
<dbReference type="SUPFAM" id="SSF49785">
    <property type="entry name" value="Galactose-binding domain-like"/>
    <property type="match status" value="1"/>
</dbReference>
<feature type="signal peptide" evidence="2">
    <location>
        <begin position="1"/>
        <end position="20"/>
    </location>
</feature>
<dbReference type="Gene3D" id="3.40.50.200">
    <property type="entry name" value="Peptidase S8/S53 domain"/>
    <property type="match status" value="1"/>
</dbReference>
<feature type="chain" id="PRO_5037954340" description="Por secretion system C-terminal sorting domain-containing protein" evidence="2">
    <location>
        <begin position="21"/>
        <end position="885"/>
    </location>
</feature>
<gene>
    <name evidence="5" type="ORF">GCM10011379_34770</name>
</gene>
<organism evidence="5 6">
    <name type="scientific">Filimonas zeae</name>
    <dbReference type="NCBI Taxonomy" id="1737353"/>
    <lineage>
        <taxon>Bacteria</taxon>
        <taxon>Pseudomonadati</taxon>
        <taxon>Bacteroidota</taxon>
        <taxon>Chitinophagia</taxon>
        <taxon>Chitinophagales</taxon>
        <taxon>Chitinophagaceae</taxon>
        <taxon>Filimonas</taxon>
    </lineage>
</organism>
<dbReference type="Gene3D" id="2.60.120.380">
    <property type="match status" value="1"/>
</dbReference>